<dbReference type="InterPro" id="IPR038522">
    <property type="entry name" value="T4/T6SS_DotU_sf"/>
</dbReference>
<sequence>MASNKIDQSFLMGCFQEFLNEVLKFKELILLNQNNYNSRDIQDILMRMIYYKRDLAAEEGTLIESGYKEISYIMTVFADETFINIEWKDKEAWKKNNLEMQIFGTHIGGTKLFDNISNFIHSNAVYKYDIGSSYLLCLGLNFRGKYRGLDDGGIIKDYKSQLFQLVNNYDPNIHNDNLFPQSQQHTIIKISNANMKSYQVWMMILGISLLSYISISYILWYQSTHEISNLISIVQKDIENVQNI</sequence>
<dbReference type="PANTHER" id="PTHR38033:SF1">
    <property type="entry name" value="DOTU FAMILY TYPE IV_VI SECRETION SYSTEM PROTEIN"/>
    <property type="match status" value="1"/>
</dbReference>
<keyword evidence="1" id="KW-0812">Transmembrane</keyword>
<accession>A0A5C0UEN6</accession>
<protein>
    <recommendedName>
        <fullName evidence="2">Type IV / VI secretion system DotU domain-containing protein</fullName>
    </recommendedName>
</protein>
<evidence type="ECO:0000313" key="4">
    <source>
        <dbReference type="Proteomes" id="UP000325155"/>
    </source>
</evidence>
<dbReference type="RefSeq" id="WP_148981076.1">
    <property type="nucleotide sequence ID" value="NZ_CP043315.1"/>
</dbReference>
<organism evidence="3 4">
    <name type="scientific">Candidatus Cytomitobacter indipagum</name>
    <dbReference type="NCBI Taxonomy" id="2601575"/>
    <lineage>
        <taxon>Bacteria</taxon>
        <taxon>Pseudomonadati</taxon>
        <taxon>Pseudomonadota</taxon>
        <taxon>Alphaproteobacteria</taxon>
        <taxon>Holosporales</taxon>
        <taxon>Holosporaceae</taxon>
        <taxon>Candidatus Cytomitobacter</taxon>
    </lineage>
</organism>
<feature type="transmembrane region" description="Helical" evidence="1">
    <location>
        <begin position="200"/>
        <end position="220"/>
    </location>
</feature>
<dbReference type="AlphaFoldDB" id="A0A5C0UEN6"/>
<dbReference type="Proteomes" id="UP000325155">
    <property type="component" value="Chromosome"/>
</dbReference>
<reference evidence="3 4" key="1">
    <citation type="submission" date="2019-08" db="EMBL/GenBank/DDBJ databases">
        <title>Highly reduced genomes of protist endosymbionts show evolutionary convergence.</title>
        <authorList>
            <person name="George E."/>
            <person name="Husnik F."/>
            <person name="Tashyreva D."/>
            <person name="Prokopchuk G."/>
            <person name="Horak A."/>
            <person name="Kwong W.K."/>
            <person name="Lukes J."/>
            <person name="Keeling P.J."/>
        </authorList>
    </citation>
    <scope>NUCLEOTIDE SEQUENCE [LARGE SCALE GENOMIC DNA]</scope>
    <source>
        <strain evidence="3">1605</strain>
    </source>
</reference>
<dbReference type="Pfam" id="PF09850">
    <property type="entry name" value="DotU"/>
    <property type="match status" value="1"/>
</dbReference>
<dbReference type="PANTHER" id="PTHR38033">
    <property type="entry name" value="MEMBRANE PROTEIN-RELATED"/>
    <property type="match status" value="1"/>
</dbReference>
<keyword evidence="1" id="KW-0472">Membrane</keyword>
<name>A0A5C0UEN6_9PROT</name>
<evidence type="ECO:0000313" key="3">
    <source>
        <dbReference type="EMBL" id="QEK38229.1"/>
    </source>
</evidence>
<keyword evidence="4" id="KW-1185">Reference proteome</keyword>
<dbReference type="OrthoDB" id="345640at2"/>
<dbReference type="InterPro" id="IPR017732">
    <property type="entry name" value="T4/T6SS_DotU"/>
</dbReference>
<gene>
    <name evidence="3" type="ORF">FZC35_02535</name>
</gene>
<feature type="domain" description="Type IV / VI secretion system DotU" evidence="2">
    <location>
        <begin position="62"/>
        <end position="213"/>
    </location>
</feature>
<evidence type="ECO:0000256" key="1">
    <source>
        <dbReference type="SAM" id="Phobius"/>
    </source>
</evidence>
<keyword evidence="1" id="KW-1133">Transmembrane helix</keyword>
<dbReference type="EMBL" id="CP043315">
    <property type="protein sequence ID" value="QEK38229.1"/>
    <property type="molecule type" value="Genomic_DNA"/>
</dbReference>
<dbReference type="Gene3D" id="1.25.40.590">
    <property type="entry name" value="Type IV / VI secretion system, DotU"/>
    <property type="match status" value="1"/>
</dbReference>
<proteinExistence type="predicted"/>
<dbReference type="KEGG" id="cip:FZC35_02535"/>
<evidence type="ECO:0000259" key="2">
    <source>
        <dbReference type="Pfam" id="PF09850"/>
    </source>
</evidence>